<evidence type="ECO:0000313" key="1">
    <source>
        <dbReference type="EMBL" id="KAJ7564275.1"/>
    </source>
</evidence>
<protein>
    <submittedName>
        <fullName evidence="1">Uncharacterized protein</fullName>
    </submittedName>
</protein>
<dbReference type="EMBL" id="CM055093">
    <property type="protein sequence ID" value="KAJ7564275.1"/>
    <property type="molecule type" value="Genomic_DNA"/>
</dbReference>
<organism evidence="1 2">
    <name type="scientific">Diphasiastrum complanatum</name>
    <name type="common">Issler's clubmoss</name>
    <name type="synonym">Lycopodium complanatum</name>
    <dbReference type="NCBI Taxonomy" id="34168"/>
    <lineage>
        <taxon>Eukaryota</taxon>
        <taxon>Viridiplantae</taxon>
        <taxon>Streptophyta</taxon>
        <taxon>Embryophyta</taxon>
        <taxon>Tracheophyta</taxon>
        <taxon>Lycopodiopsida</taxon>
        <taxon>Lycopodiales</taxon>
        <taxon>Lycopodiaceae</taxon>
        <taxon>Lycopodioideae</taxon>
        <taxon>Diphasiastrum</taxon>
    </lineage>
</organism>
<keyword evidence="2" id="KW-1185">Reference proteome</keyword>
<comment type="caution">
    <text evidence="1">The sequence shown here is derived from an EMBL/GenBank/DDBJ whole genome shotgun (WGS) entry which is preliminary data.</text>
</comment>
<accession>A0ACC2ECX0</accession>
<dbReference type="Proteomes" id="UP001162992">
    <property type="component" value="Chromosome 2"/>
</dbReference>
<evidence type="ECO:0000313" key="2">
    <source>
        <dbReference type="Proteomes" id="UP001162992"/>
    </source>
</evidence>
<gene>
    <name evidence="1" type="ORF">O6H91_02G010800</name>
</gene>
<proteinExistence type="predicted"/>
<reference evidence="2" key="1">
    <citation type="journal article" date="2024" name="Proc. Natl. Acad. Sci. U.S.A.">
        <title>Extraordinary preservation of gene collinearity over three hundred million years revealed in homosporous lycophytes.</title>
        <authorList>
            <person name="Li C."/>
            <person name="Wickell D."/>
            <person name="Kuo L.Y."/>
            <person name="Chen X."/>
            <person name="Nie B."/>
            <person name="Liao X."/>
            <person name="Peng D."/>
            <person name="Ji J."/>
            <person name="Jenkins J."/>
            <person name="Williams M."/>
            <person name="Shu S."/>
            <person name="Plott C."/>
            <person name="Barry K."/>
            <person name="Rajasekar S."/>
            <person name="Grimwood J."/>
            <person name="Han X."/>
            <person name="Sun S."/>
            <person name="Hou Z."/>
            <person name="He W."/>
            <person name="Dai G."/>
            <person name="Sun C."/>
            <person name="Schmutz J."/>
            <person name="Leebens-Mack J.H."/>
            <person name="Li F.W."/>
            <person name="Wang L."/>
        </authorList>
    </citation>
    <scope>NUCLEOTIDE SEQUENCE [LARGE SCALE GENOMIC DNA]</scope>
    <source>
        <strain evidence="2">cv. PW_Plant_1</strain>
    </source>
</reference>
<sequence>MDLGKLVLCCLALLLIYSTEMVVIRVSGQAEGLSVGYYDVSCPNAELIARQTLRAAVNRDPTATAALLRLVFHDCQVHGCDASILLKPTANMTAETASEKNFGIRRLDFIDQIKTVLEAACPNTVSCADIIVMAARDSIFFTSGPFITIETGRRDATFTSSLAADRALPPATVPLDDMRQTFAAKGLDIGDSVALLGAHTLGVGHCINFVNRLNPPDPLMSPLFSTALKFICRLPSPLNNFTFAPNDLTNLVFDNQYFRDLLARRGLLTVDSEIVNDPRTVGFVSQFAANQPLFFQRFTSAFVKLTRFNVLTGTTGQIRNRCGFLNP</sequence>
<name>A0ACC2ECX0_DIPCM</name>